<evidence type="ECO:0000313" key="3">
    <source>
        <dbReference type="Proteomes" id="UP000604475"/>
    </source>
</evidence>
<name>A0A937RCJ9_9ACTN</name>
<keyword evidence="3" id="KW-1185">Reference proteome</keyword>
<keyword evidence="1" id="KW-0812">Transmembrane</keyword>
<protein>
    <submittedName>
        <fullName evidence="2">Uncharacterized protein</fullName>
    </submittedName>
</protein>
<sequence length="52" mass="5478">MTDKDGPIVFLEVVTLAVGCLAACLPLAWLAFGRRVPAGRWGRGRTGGAPPR</sequence>
<dbReference type="RefSeq" id="WP_203005815.1">
    <property type="nucleotide sequence ID" value="NZ_JADWYU010000017.1"/>
</dbReference>
<proteinExistence type="predicted"/>
<keyword evidence="1" id="KW-1133">Transmembrane helix</keyword>
<dbReference type="AlphaFoldDB" id="A0A937RCJ9"/>
<dbReference type="EMBL" id="JAEACQ010000138">
    <property type="protein sequence ID" value="MBL7626500.1"/>
    <property type="molecule type" value="Genomic_DNA"/>
</dbReference>
<accession>A0A937RCJ9</accession>
<feature type="transmembrane region" description="Helical" evidence="1">
    <location>
        <begin position="6"/>
        <end position="32"/>
    </location>
</feature>
<gene>
    <name evidence="2" type="ORF">I7412_04790</name>
</gene>
<evidence type="ECO:0000256" key="1">
    <source>
        <dbReference type="SAM" id="Phobius"/>
    </source>
</evidence>
<reference evidence="2" key="1">
    <citation type="submission" date="2020-12" db="EMBL/GenBank/DDBJ databases">
        <title>Genomic characterization of non-nitrogen-fixing Frankia strains.</title>
        <authorList>
            <person name="Carlos-Shanley C."/>
            <person name="Guerra T."/>
            <person name="Hahn D."/>
        </authorList>
    </citation>
    <scope>NUCLEOTIDE SEQUENCE</scope>
    <source>
        <strain evidence="2">CN6</strain>
    </source>
</reference>
<keyword evidence="1" id="KW-0472">Membrane</keyword>
<evidence type="ECO:0000313" key="2">
    <source>
        <dbReference type="EMBL" id="MBL7626500.1"/>
    </source>
</evidence>
<comment type="caution">
    <text evidence="2">The sequence shown here is derived from an EMBL/GenBank/DDBJ whole genome shotgun (WGS) entry which is preliminary data.</text>
</comment>
<dbReference type="Proteomes" id="UP000604475">
    <property type="component" value="Unassembled WGS sequence"/>
</dbReference>
<organism evidence="2 3">
    <name type="scientific">Frankia nepalensis</name>
    <dbReference type="NCBI Taxonomy" id="1836974"/>
    <lineage>
        <taxon>Bacteria</taxon>
        <taxon>Bacillati</taxon>
        <taxon>Actinomycetota</taxon>
        <taxon>Actinomycetes</taxon>
        <taxon>Frankiales</taxon>
        <taxon>Frankiaceae</taxon>
        <taxon>Frankia</taxon>
    </lineage>
</organism>